<organism evidence="4 5">
    <name type="scientific">Candidatus Halobonum tyrrellensis G22</name>
    <dbReference type="NCBI Taxonomy" id="1324957"/>
    <lineage>
        <taxon>Archaea</taxon>
        <taxon>Methanobacteriati</taxon>
        <taxon>Methanobacteriota</taxon>
        <taxon>Stenosarchaea group</taxon>
        <taxon>Halobacteria</taxon>
        <taxon>Halobacteriales</taxon>
        <taxon>Haloferacaceae</taxon>
        <taxon>Candidatus Halobonum</taxon>
    </lineage>
</organism>
<feature type="compositionally biased region" description="Gly residues" evidence="2">
    <location>
        <begin position="173"/>
        <end position="183"/>
    </location>
</feature>
<gene>
    <name evidence="4" type="ORF">K933_11596</name>
</gene>
<dbReference type="RefSeq" id="WP_023394899.1">
    <property type="nucleotide sequence ID" value="NZ_ASGZ01000037.1"/>
</dbReference>
<name>V4HD18_9EURY</name>
<dbReference type="eggNOG" id="arCOG00755">
    <property type="taxonomic scope" value="Archaea"/>
</dbReference>
<evidence type="ECO:0000313" key="5">
    <source>
        <dbReference type="Proteomes" id="UP000017840"/>
    </source>
</evidence>
<dbReference type="SUPFAM" id="SSF51905">
    <property type="entry name" value="FAD/NAD(P)-binding domain"/>
    <property type="match status" value="1"/>
</dbReference>
<dbReference type="PANTHER" id="PTHR13847">
    <property type="entry name" value="SARCOSINE DEHYDROGENASE-RELATED"/>
    <property type="match status" value="1"/>
</dbReference>
<proteinExistence type="predicted"/>
<dbReference type="InterPro" id="IPR006076">
    <property type="entry name" value="FAD-dep_OxRdtase"/>
</dbReference>
<comment type="caution">
    <text evidence="4">The sequence shown here is derived from an EMBL/GenBank/DDBJ whole genome shotgun (WGS) entry which is preliminary data.</text>
</comment>
<keyword evidence="1" id="KW-0560">Oxidoreductase</keyword>
<dbReference type="STRING" id="1324957.K933_11596"/>
<keyword evidence="5" id="KW-1185">Reference proteome</keyword>
<evidence type="ECO:0000313" key="4">
    <source>
        <dbReference type="EMBL" id="ESP87958.1"/>
    </source>
</evidence>
<evidence type="ECO:0000256" key="2">
    <source>
        <dbReference type="SAM" id="MobiDB-lite"/>
    </source>
</evidence>
<dbReference type="GO" id="GO:0005737">
    <property type="term" value="C:cytoplasm"/>
    <property type="evidence" value="ECO:0007669"/>
    <property type="project" value="TreeGrafter"/>
</dbReference>
<protein>
    <submittedName>
        <fullName evidence="4">Glycine/D-amino acid oxidase, deaminating</fullName>
    </submittedName>
</protein>
<dbReference type="Proteomes" id="UP000017840">
    <property type="component" value="Unassembled WGS sequence"/>
</dbReference>
<dbReference type="Gene3D" id="3.30.9.10">
    <property type="entry name" value="D-Amino Acid Oxidase, subunit A, domain 2"/>
    <property type="match status" value="1"/>
</dbReference>
<evidence type="ECO:0000256" key="1">
    <source>
        <dbReference type="ARBA" id="ARBA00023002"/>
    </source>
</evidence>
<feature type="region of interest" description="Disordered" evidence="2">
    <location>
        <begin position="167"/>
        <end position="186"/>
    </location>
</feature>
<dbReference type="EMBL" id="ASGZ01000037">
    <property type="protein sequence ID" value="ESP87958.1"/>
    <property type="molecule type" value="Genomic_DNA"/>
</dbReference>
<dbReference type="Pfam" id="PF01266">
    <property type="entry name" value="DAO"/>
    <property type="match status" value="1"/>
</dbReference>
<dbReference type="InterPro" id="IPR036188">
    <property type="entry name" value="FAD/NAD-bd_sf"/>
</dbReference>
<feature type="domain" description="FAD dependent oxidoreductase" evidence="3">
    <location>
        <begin position="2"/>
        <end position="358"/>
    </location>
</feature>
<dbReference type="PANTHER" id="PTHR13847:SF287">
    <property type="entry name" value="FAD-DEPENDENT OXIDOREDUCTASE DOMAIN-CONTAINING PROTEIN 1"/>
    <property type="match status" value="1"/>
</dbReference>
<reference evidence="4 5" key="1">
    <citation type="journal article" date="2013" name="Genome Announc.">
        <title>Draft Genome Sequence of 'Candidatus Halobonum tyrrellensis' Strain G22, Isolated from the Hypersaline Waters of Lake Tyrrell, Australia.</title>
        <authorList>
            <person name="Ugalde J.A."/>
            <person name="Narasingarao P."/>
            <person name="Kuo S."/>
            <person name="Podell S."/>
            <person name="Allen E.E."/>
        </authorList>
    </citation>
    <scope>NUCLEOTIDE SEQUENCE [LARGE SCALE GENOMIC DNA]</scope>
    <source>
        <strain evidence="4 5">G22</strain>
    </source>
</reference>
<dbReference type="GO" id="GO:0016491">
    <property type="term" value="F:oxidoreductase activity"/>
    <property type="evidence" value="ECO:0007669"/>
    <property type="project" value="UniProtKB-KW"/>
</dbReference>
<accession>V4HD18</accession>
<dbReference type="AlphaFoldDB" id="V4HD18"/>
<dbReference type="Gene3D" id="3.50.50.60">
    <property type="entry name" value="FAD/NAD(P)-binding domain"/>
    <property type="match status" value="1"/>
</dbReference>
<sequence>MDVVVAGGGIVGVASAYELASRGADVVLCERAGLGSGSTDRAVGGIRGQYSTPVNVELTRASLDVWDTFEARFGTDIERRRTGYLFVTRESDTAAEFERQVAMQGERGVPSRLVTPEEAADRCAGLRPEPFVAGTYSPDDSFADPHLALGGYATAAREAGVDVRTNTPVTGVSVGGNGSGSAAGGRIRVETPDESLDADYLVNATGAWAARLAAMAGYELPVEPHRRQIAVVDPERPVPDDDPLVVDIDTTAHFRPERDGRALVGGQFSPPEVVADPARFSETPDLDWSAEALSRAGDVADYFGPESGLAGGWAGLYAVTPDHHPVIEESLPGVVTAAGFSGHGFQHAPATGRLVAELVFDGAASTVDVSGLGRDRFARGDGPVERNVA</sequence>
<evidence type="ECO:0000259" key="3">
    <source>
        <dbReference type="Pfam" id="PF01266"/>
    </source>
</evidence>
<dbReference type="OrthoDB" id="168391at2157"/>
<dbReference type="PATRIC" id="fig|1324957.4.peg.2357"/>